<dbReference type="GO" id="GO:0000160">
    <property type="term" value="P:phosphorelay signal transduction system"/>
    <property type="evidence" value="ECO:0007669"/>
    <property type="project" value="InterPro"/>
</dbReference>
<dbReference type="OrthoDB" id="5421695at2"/>
<keyword evidence="1 2" id="KW-0597">Phosphoprotein</keyword>
<dbReference type="InterPro" id="IPR050595">
    <property type="entry name" value="Bact_response_regulator"/>
</dbReference>
<organism evidence="4 5">
    <name type="scientific">Rhodoferax koreensis</name>
    <dbReference type="NCBI Taxonomy" id="1842727"/>
    <lineage>
        <taxon>Bacteria</taxon>
        <taxon>Pseudomonadati</taxon>
        <taxon>Pseudomonadota</taxon>
        <taxon>Betaproteobacteria</taxon>
        <taxon>Burkholderiales</taxon>
        <taxon>Comamonadaceae</taxon>
        <taxon>Rhodoferax</taxon>
    </lineage>
</organism>
<dbReference type="RefSeq" id="WP_076202080.1">
    <property type="nucleotide sequence ID" value="NZ_CP019236.1"/>
</dbReference>
<dbReference type="PANTHER" id="PTHR44591">
    <property type="entry name" value="STRESS RESPONSE REGULATOR PROTEIN 1"/>
    <property type="match status" value="1"/>
</dbReference>
<dbReference type="EMBL" id="CP019236">
    <property type="protein sequence ID" value="APW39597.1"/>
    <property type="molecule type" value="Genomic_DNA"/>
</dbReference>
<protein>
    <recommendedName>
        <fullName evidence="3">Response regulatory domain-containing protein</fullName>
    </recommendedName>
</protein>
<evidence type="ECO:0000313" key="4">
    <source>
        <dbReference type="EMBL" id="APW39597.1"/>
    </source>
</evidence>
<keyword evidence="5" id="KW-1185">Reference proteome</keyword>
<gene>
    <name evidence="4" type="ORF">RD110_22285</name>
</gene>
<dbReference type="PANTHER" id="PTHR44591:SF3">
    <property type="entry name" value="RESPONSE REGULATORY DOMAIN-CONTAINING PROTEIN"/>
    <property type="match status" value="1"/>
</dbReference>
<evidence type="ECO:0000313" key="5">
    <source>
        <dbReference type="Proteomes" id="UP000186609"/>
    </source>
</evidence>
<dbReference type="PROSITE" id="PS50110">
    <property type="entry name" value="RESPONSE_REGULATORY"/>
    <property type="match status" value="1"/>
</dbReference>
<feature type="domain" description="Response regulatory" evidence="3">
    <location>
        <begin position="4"/>
        <end position="117"/>
    </location>
</feature>
<dbReference type="InterPro" id="IPR011006">
    <property type="entry name" value="CheY-like_superfamily"/>
</dbReference>
<evidence type="ECO:0000256" key="1">
    <source>
        <dbReference type="ARBA" id="ARBA00022553"/>
    </source>
</evidence>
<proteinExistence type="predicted"/>
<dbReference type="KEGG" id="rhy:RD110_22285"/>
<dbReference type="Pfam" id="PF00072">
    <property type="entry name" value="Response_reg"/>
    <property type="match status" value="1"/>
</dbReference>
<reference evidence="4 5" key="1">
    <citation type="submission" date="2017-01" db="EMBL/GenBank/DDBJ databases">
        <authorList>
            <person name="Mah S.A."/>
            <person name="Swanson W.J."/>
            <person name="Moy G.W."/>
            <person name="Vacquier V.D."/>
        </authorList>
    </citation>
    <scope>NUCLEOTIDE SEQUENCE [LARGE SCALE GENOMIC DNA]</scope>
    <source>
        <strain evidence="4 5">DCY110</strain>
    </source>
</reference>
<dbReference type="InterPro" id="IPR001789">
    <property type="entry name" value="Sig_transdc_resp-reg_receiver"/>
</dbReference>
<dbReference type="Gene3D" id="3.40.50.2300">
    <property type="match status" value="1"/>
</dbReference>
<accession>A0A1P8K0S6</accession>
<evidence type="ECO:0000259" key="3">
    <source>
        <dbReference type="PROSITE" id="PS50110"/>
    </source>
</evidence>
<feature type="modified residue" description="4-aspartylphosphate" evidence="2">
    <location>
        <position position="54"/>
    </location>
</feature>
<dbReference type="SMART" id="SM00448">
    <property type="entry name" value="REC"/>
    <property type="match status" value="1"/>
</dbReference>
<dbReference type="SUPFAM" id="SSF52172">
    <property type="entry name" value="CheY-like"/>
    <property type="match status" value="1"/>
</dbReference>
<sequence length="121" mass="13585">MRKLVFVSDDYDGLAALMAEFLKRRTDWDAAAMKDGAEVLEEARRRRPDICILDIDMPRIGGIQAARELRRMFPGDTPLLVGMSGIAPLATLSGVFDHVFAKPLDIEELVRRIDPSQDLMI</sequence>
<name>A0A1P8K0S6_9BURK</name>
<dbReference type="Proteomes" id="UP000186609">
    <property type="component" value="Chromosome"/>
</dbReference>
<dbReference type="STRING" id="1842727.RD110_22285"/>
<dbReference type="AlphaFoldDB" id="A0A1P8K0S6"/>
<evidence type="ECO:0000256" key="2">
    <source>
        <dbReference type="PROSITE-ProRule" id="PRU00169"/>
    </source>
</evidence>